<evidence type="ECO:0000313" key="2">
    <source>
        <dbReference type="Proteomes" id="UP001320544"/>
    </source>
</evidence>
<dbReference type="Pfam" id="PF13306">
    <property type="entry name" value="LRR_5"/>
    <property type="match status" value="3"/>
</dbReference>
<dbReference type="PANTHER" id="PTHR45661:SF3">
    <property type="entry name" value="IG-LIKE DOMAIN-CONTAINING PROTEIN"/>
    <property type="match status" value="1"/>
</dbReference>
<protein>
    <recommendedName>
        <fullName evidence="3">Leucine rich repeat (LRR) protein</fullName>
    </recommendedName>
</protein>
<dbReference type="EMBL" id="AP025564">
    <property type="protein sequence ID" value="BDE96493.1"/>
    <property type="molecule type" value="Genomic_DNA"/>
</dbReference>
<dbReference type="InterPro" id="IPR032675">
    <property type="entry name" value="LRR_dom_sf"/>
</dbReference>
<reference evidence="1 2" key="1">
    <citation type="submission" date="2022-01" db="EMBL/GenBank/DDBJ databases">
        <title>Novel bile acid biosynthetic pathways are enriched in the microbiome of centenarians.</title>
        <authorList>
            <person name="Sato Y."/>
            <person name="Atarashi K."/>
            <person name="Plichta R.D."/>
            <person name="Arai Y."/>
            <person name="Sasajima S."/>
            <person name="Kearney M.S."/>
            <person name="Suda W."/>
            <person name="Takeshita K."/>
            <person name="Sasaki T."/>
            <person name="Okamoto S."/>
            <person name="Skelly N.A."/>
            <person name="Okamura Y."/>
            <person name="Vlamakis H."/>
            <person name="Li Y."/>
            <person name="Tanoue T."/>
            <person name="Takei H."/>
            <person name="Nittono H."/>
            <person name="Narushima S."/>
            <person name="Irie J."/>
            <person name="Itoh H."/>
            <person name="Moriya K."/>
            <person name="Sugiura Y."/>
            <person name="Suematsu M."/>
            <person name="Moritoki N."/>
            <person name="Shibata S."/>
            <person name="Littman R.D."/>
            <person name="Fischbach A.M."/>
            <person name="Uwamino Y."/>
            <person name="Inoue T."/>
            <person name="Honda A."/>
            <person name="Hattori M."/>
            <person name="Murai T."/>
            <person name="Xavier J.R."/>
            <person name="Hirose N."/>
            <person name="Honda K."/>
        </authorList>
    </citation>
    <scope>NUCLEOTIDE SEQUENCE [LARGE SCALE GENOMIC DNA]</scope>
    <source>
        <strain evidence="1 2">CE91-St30</strain>
    </source>
</reference>
<evidence type="ECO:0008006" key="3">
    <source>
        <dbReference type="Google" id="ProtNLM"/>
    </source>
</evidence>
<dbReference type="Gene3D" id="3.80.10.10">
    <property type="entry name" value="Ribonuclease Inhibitor"/>
    <property type="match status" value="3"/>
</dbReference>
<dbReference type="SUPFAM" id="SSF52058">
    <property type="entry name" value="L domain-like"/>
    <property type="match status" value="1"/>
</dbReference>
<gene>
    <name evidence="1" type="ORF">CE91St30_18260</name>
</gene>
<accession>A0ABN6MIZ8</accession>
<dbReference type="PANTHER" id="PTHR45661">
    <property type="entry name" value="SURFACE ANTIGEN"/>
    <property type="match status" value="1"/>
</dbReference>
<dbReference type="InterPro" id="IPR053139">
    <property type="entry name" value="Surface_bspA-like"/>
</dbReference>
<sequence length="714" mass="77500">MGADVEPAALSFDHGIRRSPAEKLVSKASSDSPRRSCGAANAPERVCGGYRYRINGSGAIRLLAYDGCAASVDVPERIDGVSVVSLATNIFRGHEEIECVSLPDSIEHAGNHVFDGCTNLKSVRLSAALADVNPTMFLNCPALVEVTLTSPVVRLEGNSLSGAPVRTVAFGPLVEALDAKPLGLPHLERIRVDSENKRFVTDGRALVSKDRRRLYRLVVAGETYEVPEGCEVIDERAFDSLSELREVTLPNTLTRIGRMAFAKTSLAKVRLPASLESIGSKAFFHCSKLEHVEMPSGLREIGPEAFAFTAVSRAELPCALERLGFRAFDHTPAQERVVDGRLRIDAGNPLLELDGEGGLYRRGTFLELIGPVGRYCVRPGTRAIADEAFKRHGKVRAIELPEGVLEIGREAFRGNRQLQHVGLPESLARIGDGAFLDTSIRSLRLSKNVRRIGDGALLVQGSNQLMPRAPLGSLFLDAENPVFYVESGLLCERGGAKAGGDACILYVGPDSVVRIPDRVVHIAGLAFCGTSGVDELYLHGHLRSICIGAFSTARTIPLVHVEFPEPVDGYASGDFPVPDLSSRYRSPSYLFDAGPTGTVFDFDYYDSWATHAADVGQFASAALERLRHPMRLADHTRGLYEGIILRKNRPVCRHFAERGDLESLLWLDGRGLLDADSVGAELDAAMREGRTQATACLLELRHRSMPNAGVDFSL</sequence>
<name>A0ABN6MIZ8_9ACTN</name>
<organism evidence="1 2">
    <name type="scientific">Raoultibacter timonensis</name>
    <dbReference type="NCBI Taxonomy" id="1907662"/>
    <lineage>
        <taxon>Bacteria</taxon>
        <taxon>Bacillati</taxon>
        <taxon>Actinomycetota</taxon>
        <taxon>Coriobacteriia</taxon>
        <taxon>Eggerthellales</taxon>
        <taxon>Eggerthellaceae</taxon>
        <taxon>Raoultibacter</taxon>
    </lineage>
</organism>
<proteinExistence type="predicted"/>
<dbReference type="InterPro" id="IPR026906">
    <property type="entry name" value="LRR_5"/>
</dbReference>
<keyword evidence="2" id="KW-1185">Reference proteome</keyword>
<evidence type="ECO:0000313" key="1">
    <source>
        <dbReference type="EMBL" id="BDE96493.1"/>
    </source>
</evidence>
<dbReference type="Proteomes" id="UP001320544">
    <property type="component" value="Chromosome"/>
</dbReference>